<protein>
    <submittedName>
        <fullName evidence="1">Uncharacterized protein</fullName>
    </submittedName>
</protein>
<organism evidence="1 2">
    <name type="scientific">Desulfocurvibacter africanus PCS</name>
    <dbReference type="NCBI Taxonomy" id="1262666"/>
    <lineage>
        <taxon>Bacteria</taxon>
        <taxon>Pseudomonadati</taxon>
        <taxon>Thermodesulfobacteriota</taxon>
        <taxon>Desulfovibrionia</taxon>
        <taxon>Desulfovibrionales</taxon>
        <taxon>Desulfovibrionaceae</taxon>
        <taxon>Desulfocurvibacter</taxon>
    </lineage>
</organism>
<evidence type="ECO:0000313" key="2">
    <source>
        <dbReference type="Proteomes" id="UP000011922"/>
    </source>
</evidence>
<reference evidence="1 2" key="1">
    <citation type="journal article" date="2013" name="Genome Announc.">
        <title>Draft Genome Sequence for Desulfovibrio africanus Strain PCS.</title>
        <authorList>
            <person name="Brown S.D."/>
            <person name="Utturkar S.M."/>
            <person name="Arkin A.P."/>
            <person name="Deutschbauer A.M."/>
            <person name="Elias D.A."/>
            <person name="Hazen T.C."/>
            <person name="Chakraborty R."/>
        </authorList>
    </citation>
    <scope>NUCLEOTIDE SEQUENCE [LARGE SCALE GENOMIC DNA]</scope>
    <source>
        <strain evidence="1 2">PCS</strain>
    </source>
</reference>
<accession>M5Q0I8</accession>
<dbReference type="RefSeq" id="WP_005989677.1">
    <property type="nucleotide sequence ID" value="NZ_AOSV01000040.1"/>
</dbReference>
<dbReference type="Proteomes" id="UP000011922">
    <property type="component" value="Unassembled WGS sequence"/>
</dbReference>
<dbReference type="PATRIC" id="fig|1262666.3.peg.3605"/>
<name>M5Q0I8_DESAF</name>
<comment type="caution">
    <text evidence="1">The sequence shown here is derived from an EMBL/GenBank/DDBJ whole genome shotgun (WGS) entry which is preliminary data.</text>
</comment>
<proteinExistence type="predicted"/>
<dbReference type="AlphaFoldDB" id="M5Q0I8"/>
<sequence length="74" mass="8358">MSHGCAYANQCMLYKNFQGVSPTLRKAFKEQLCSNKDNAQRCRRAQYHALYGDDPPLSMLPLPVNPEGGIWLRG</sequence>
<evidence type="ECO:0000313" key="1">
    <source>
        <dbReference type="EMBL" id="EMG35713.1"/>
    </source>
</evidence>
<dbReference type="EMBL" id="AOSV01000040">
    <property type="protein sequence ID" value="EMG35713.1"/>
    <property type="molecule type" value="Genomic_DNA"/>
</dbReference>
<gene>
    <name evidence="1" type="ORF">PCS_03540</name>
</gene>